<accession>A0AAE0A2F7</accession>
<protein>
    <submittedName>
        <fullName evidence="1">Uncharacterized protein</fullName>
    </submittedName>
</protein>
<feature type="non-terminal residue" evidence="1">
    <location>
        <position position="75"/>
    </location>
</feature>
<evidence type="ECO:0000313" key="2">
    <source>
        <dbReference type="Proteomes" id="UP001281410"/>
    </source>
</evidence>
<sequence>MARHASYTCGYYDGRKKFEVFHEVGYLRTFLPLLENGYTHYITNVVLSDLLPKFKKPRVLSLSAYNIIGLPNQLE</sequence>
<keyword evidence="2" id="KW-1185">Reference proteome</keyword>
<gene>
    <name evidence="1" type="ORF">Dsin_022783</name>
</gene>
<reference evidence="1" key="1">
    <citation type="journal article" date="2023" name="Plant J.">
        <title>Genome sequences and population genomics provide insights into the demographic history, inbreeding, and mutation load of two 'living fossil' tree species of Dipteronia.</title>
        <authorList>
            <person name="Feng Y."/>
            <person name="Comes H.P."/>
            <person name="Chen J."/>
            <person name="Zhu S."/>
            <person name="Lu R."/>
            <person name="Zhang X."/>
            <person name="Li P."/>
            <person name="Qiu J."/>
            <person name="Olsen K.M."/>
            <person name="Qiu Y."/>
        </authorList>
    </citation>
    <scope>NUCLEOTIDE SEQUENCE</scope>
    <source>
        <strain evidence="1">NBL</strain>
    </source>
</reference>
<dbReference type="EMBL" id="JANJYJ010000007">
    <property type="protein sequence ID" value="KAK3199368.1"/>
    <property type="molecule type" value="Genomic_DNA"/>
</dbReference>
<dbReference type="Proteomes" id="UP001281410">
    <property type="component" value="Unassembled WGS sequence"/>
</dbReference>
<evidence type="ECO:0000313" key="1">
    <source>
        <dbReference type="EMBL" id="KAK3199368.1"/>
    </source>
</evidence>
<organism evidence="1 2">
    <name type="scientific">Dipteronia sinensis</name>
    <dbReference type="NCBI Taxonomy" id="43782"/>
    <lineage>
        <taxon>Eukaryota</taxon>
        <taxon>Viridiplantae</taxon>
        <taxon>Streptophyta</taxon>
        <taxon>Embryophyta</taxon>
        <taxon>Tracheophyta</taxon>
        <taxon>Spermatophyta</taxon>
        <taxon>Magnoliopsida</taxon>
        <taxon>eudicotyledons</taxon>
        <taxon>Gunneridae</taxon>
        <taxon>Pentapetalae</taxon>
        <taxon>rosids</taxon>
        <taxon>malvids</taxon>
        <taxon>Sapindales</taxon>
        <taxon>Sapindaceae</taxon>
        <taxon>Hippocastanoideae</taxon>
        <taxon>Acereae</taxon>
        <taxon>Dipteronia</taxon>
    </lineage>
</organism>
<dbReference type="AlphaFoldDB" id="A0AAE0A2F7"/>
<name>A0AAE0A2F7_9ROSI</name>
<proteinExistence type="predicted"/>
<comment type="caution">
    <text evidence="1">The sequence shown here is derived from an EMBL/GenBank/DDBJ whole genome shotgun (WGS) entry which is preliminary data.</text>
</comment>